<keyword evidence="1" id="KW-1133">Transmembrane helix</keyword>
<evidence type="ECO:0000313" key="3">
    <source>
        <dbReference type="Proteomes" id="UP000242972"/>
    </source>
</evidence>
<sequence length="146" mass="16542">MRVVTWVTIMSSVILSLPMTLWTLGISFTLMTAIHVFAFILTARLFFLASSVISSRHDMIWVGGFSGIIGSLVSQLWIHMPLATVSLAAAFSPYGPLGTAMYRLDVFSPWWPFVVVVWSGVFYAGLSWFMHHLLQWRRHSRVFSTL</sequence>
<evidence type="ECO:0000313" key="2">
    <source>
        <dbReference type="EMBL" id="PSR33937.1"/>
    </source>
</evidence>
<name>A0A2T2XHI7_9FIRM</name>
<organism evidence="2 3">
    <name type="scientific">Sulfobacillus benefaciens</name>
    <dbReference type="NCBI Taxonomy" id="453960"/>
    <lineage>
        <taxon>Bacteria</taxon>
        <taxon>Bacillati</taxon>
        <taxon>Bacillota</taxon>
        <taxon>Clostridia</taxon>
        <taxon>Eubacteriales</taxon>
        <taxon>Clostridiales Family XVII. Incertae Sedis</taxon>
        <taxon>Sulfobacillus</taxon>
    </lineage>
</organism>
<proteinExistence type="predicted"/>
<gene>
    <name evidence="2" type="ORF">C7B46_07405</name>
</gene>
<feature type="transmembrane region" description="Helical" evidence="1">
    <location>
        <begin position="110"/>
        <end position="131"/>
    </location>
</feature>
<accession>A0A2T2XHI7</accession>
<dbReference type="Proteomes" id="UP000242972">
    <property type="component" value="Unassembled WGS sequence"/>
</dbReference>
<keyword evidence="1" id="KW-0472">Membrane</keyword>
<evidence type="ECO:0000256" key="1">
    <source>
        <dbReference type="SAM" id="Phobius"/>
    </source>
</evidence>
<keyword evidence="1" id="KW-0812">Transmembrane</keyword>
<reference evidence="2 3" key="1">
    <citation type="journal article" date="2014" name="BMC Genomics">
        <title>Comparison of environmental and isolate Sulfobacillus genomes reveals diverse carbon, sulfur, nitrogen, and hydrogen metabolisms.</title>
        <authorList>
            <person name="Justice N.B."/>
            <person name="Norman A."/>
            <person name="Brown C.T."/>
            <person name="Singh A."/>
            <person name="Thomas B.C."/>
            <person name="Banfield J.F."/>
        </authorList>
    </citation>
    <scope>NUCLEOTIDE SEQUENCE [LARGE SCALE GENOMIC DNA]</scope>
    <source>
        <strain evidence="2">AMDSBA4</strain>
    </source>
</reference>
<feature type="transmembrane region" description="Helical" evidence="1">
    <location>
        <begin position="59"/>
        <end position="78"/>
    </location>
</feature>
<comment type="caution">
    <text evidence="2">The sequence shown here is derived from an EMBL/GenBank/DDBJ whole genome shotgun (WGS) entry which is preliminary data.</text>
</comment>
<protein>
    <submittedName>
        <fullName evidence="2">Uncharacterized protein</fullName>
    </submittedName>
</protein>
<dbReference type="AlphaFoldDB" id="A0A2T2XHI7"/>
<feature type="transmembrane region" description="Helical" evidence="1">
    <location>
        <begin position="20"/>
        <end position="47"/>
    </location>
</feature>
<dbReference type="EMBL" id="PXYW01000014">
    <property type="protein sequence ID" value="PSR33937.1"/>
    <property type="molecule type" value="Genomic_DNA"/>
</dbReference>